<dbReference type="SMART" id="SM00448">
    <property type="entry name" value="REC"/>
    <property type="match status" value="1"/>
</dbReference>
<dbReference type="HOGENOM" id="CLU_000445_69_8_9"/>
<dbReference type="PATRIC" id="fig|1002809.3.peg.3444"/>
<protein>
    <submittedName>
        <fullName evidence="4">FOG: CheY-like receiver</fullName>
    </submittedName>
</protein>
<reference evidence="5" key="1">
    <citation type="submission" date="2011-04" db="EMBL/GenBank/DDBJ databases">
        <title>Genome sequence of Solibacillus silvestris StLB046.</title>
        <authorList>
            <person name="Morohoshi T."/>
            <person name="Someya N."/>
            <person name="Ikeda T."/>
        </authorList>
    </citation>
    <scope>NUCLEOTIDE SEQUENCE [LARGE SCALE GENOMIC DNA]</scope>
    <source>
        <strain evidence="5">StLB046</strain>
    </source>
</reference>
<sequence>MLLNEVFKKEGFTTYLAANGFDAIKIAQENELDCVLLDMKIPGMDGLEILARLKEEHPELPVMMMTAYVEQHMMDTANELGVLKYFTKPFNIFEVRDEVNKLVEKAEKI</sequence>
<evidence type="ECO:0000256" key="2">
    <source>
        <dbReference type="PROSITE-ProRule" id="PRU00169"/>
    </source>
</evidence>
<dbReference type="Pfam" id="PF00072">
    <property type="entry name" value="Response_reg"/>
    <property type="match status" value="1"/>
</dbReference>
<dbReference type="AlphaFoldDB" id="F2F762"/>
<dbReference type="InterPro" id="IPR050595">
    <property type="entry name" value="Bact_response_regulator"/>
</dbReference>
<dbReference type="STRING" id="1002809.SSIL_3398"/>
<dbReference type="eggNOG" id="COG0745">
    <property type="taxonomic scope" value="Bacteria"/>
</dbReference>
<evidence type="ECO:0000256" key="1">
    <source>
        <dbReference type="ARBA" id="ARBA00022553"/>
    </source>
</evidence>
<dbReference type="EMBL" id="AP012157">
    <property type="protein sequence ID" value="BAK17821.1"/>
    <property type="molecule type" value="Genomic_DNA"/>
</dbReference>
<dbReference type="KEGG" id="siv:SSIL_3398"/>
<feature type="modified residue" description="4-aspartylphosphate" evidence="2">
    <location>
        <position position="38"/>
    </location>
</feature>
<name>F2F762_SOLSS</name>
<dbReference type="Gene3D" id="3.40.50.2300">
    <property type="match status" value="1"/>
</dbReference>
<dbReference type="PANTHER" id="PTHR44591:SF3">
    <property type="entry name" value="RESPONSE REGULATORY DOMAIN-CONTAINING PROTEIN"/>
    <property type="match status" value="1"/>
</dbReference>
<evidence type="ECO:0000313" key="4">
    <source>
        <dbReference type="EMBL" id="BAK17821.1"/>
    </source>
</evidence>
<dbReference type="InterPro" id="IPR001789">
    <property type="entry name" value="Sig_transdc_resp-reg_receiver"/>
</dbReference>
<accession>F2F762</accession>
<dbReference type="PROSITE" id="PS50110">
    <property type="entry name" value="RESPONSE_REGULATORY"/>
    <property type="match status" value="1"/>
</dbReference>
<dbReference type="SUPFAM" id="SSF52172">
    <property type="entry name" value="CheY-like"/>
    <property type="match status" value="1"/>
</dbReference>
<keyword evidence="5" id="KW-1185">Reference proteome</keyword>
<dbReference type="GO" id="GO:0000160">
    <property type="term" value="P:phosphorelay signal transduction system"/>
    <property type="evidence" value="ECO:0007669"/>
    <property type="project" value="InterPro"/>
</dbReference>
<keyword evidence="1 2" id="KW-0597">Phosphoprotein</keyword>
<reference evidence="4 5" key="2">
    <citation type="journal article" date="2012" name="J. Biosci. Bioeng.">
        <title>Complete genome sequence and characterization of the N-acylhomoserine lactone-degrading gene of the potato leaf-associated Solibacillus silvestris.</title>
        <authorList>
            <person name="Morohoshi T."/>
            <person name="Tominaga Y."/>
            <person name="Someya N."/>
            <person name="Ikeda T."/>
        </authorList>
    </citation>
    <scope>NUCLEOTIDE SEQUENCE [LARGE SCALE GENOMIC DNA]</scope>
    <source>
        <strain evidence="4 5">StLB046</strain>
    </source>
</reference>
<gene>
    <name evidence="4" type="ordered locus">SSIL_3398</name>
</gene>
<dbReference type="InterPro" id="IPR011006">
    <property type="entry name" value="CheY-like_superfamily"/>
</dbReference>
<dbReference type="PANTHER" id="PTHR44591">
    <property type="entry name" value="STRESS RESPONSE REGULATOR PROTEIN 1"/>
    <property type="match status" value="1"/>
</dbReference>
<organism evidence="4 5">
    <name type="scientific">Solibacillus silvestris (strain StLB046)</name>
    <name type="common">Bacillus silvestris</name>
    <dbReference type="NCBI Taxonomy" id="1002809"/>
    <lineage>
        <taxon>Bacteria</taxon>
        <taxon>Bacillati</taxon>
        <taxon>Bacillota</taxon>
        <taxon>Bacilli</taxon>
        <taxon>Bacillales</taxon>
        <taxon>Caryophanaceae</taxon>
        <taxon>Solibacillus</taxon>
    </lineage>
</organism>
<dbReference type="Proteomes" id="UP000006691">
    <property type="component" value="Chromosome"/>
</dbReference>
<proteinExistence type="predicted"/>
<feature type="domain" description="Response regulatory" evidence="3">
    <location>
        <begin position="1"/>
        <end position="103"/>
    </location>
</feature>
<evidence type="ECO:0000259" key="3">
    <source>
        <dbReference type="PROSITE" id="PS50110"/>
    </source>
</evidence>
<evidence type="ECO:0000313" key="5">
    <source>
        <dbReference type="Proteomes" id="UP000006691"/>
    </source>
</evidence>